<evidence type="ECO:0000313" key="2">
    <source>
        <dbReference type="Proteomes" id="UP001149954"/>
    </source>
</evidence>
<gene>
    <name evidence="1" type="ORF">N7463_001736</name>
</gene>
<protein>
    <submittedName>
        <fullName evidence="1">Multicopper oxidase type 2</fullName>
    </submittedName>
</protein>
<dbReference type="AlphaFoldDB" id="A0A9W9XXP7"/>
<evidence type="ECO:0000313" key="1">
    <source>
        <dbReference type="EMBL" id="KAJ5512184.1"/>
    </source>
</evidence>
<sequence>MQADSEHYAGMIKAWKEYTIQVPDTQADQVISGVAKMKYKGSQDATASQLYVDYGKKHIRFRP</sequence>
<accession>A0A9W9XXP7</accession>
<keyword evidence="2" id="KW-1185">Reference proteome</keyword>
<reference evidence="1" key="1">
    <citation type="submission" date="2022-12" db="EMBL/GenBank/DDBJ databases">
        <authorList>
            <person name="Petersen C."/>
        </authorList>
    </citation>
    <scope>NUCLEOTIDE SEQUENCE</scope>
    <source>
        <strain evidence="1">IBT 29495</strain>
    </source>
</reference>
<dbReference type="OrthoDB" id="4367738at2759"/>
<dbReference type="EMBL" id="JAPWDS010000002">
    <property type="protein sequence ID" value="KAJ5512184.1"/>
    <property type="molecule type" value="Genomic_DNA"/>
</dbReference>
<reference evidence="1" key="2">
    <citation type="journal article" date="2023" name="IMA Fungus">
        <title>Comparative genomic study of the Penicillium genus elucidates a diverse pangenome and 15 lateral gene transfer events.</title>
        <authorList>
            <person name="Petersen C."/>
            <person name="Sorensen T."/>
            <person name="Nielsen M.R."/>
            <person name="Sondergaard T.E."/>
            <person name="Sorensen J.L."/>
            <person name="Fitzpatrick D.A."/>
            <person name="Frisvad J.C."/>
            <person name="Nielsen K.L."/>
        </authorList>
    </citation>
    <scope>NUCLEOTIDE SEQUENCE</scope>
    <source>
        <strain evidence="1">IBT 29495</strain>
    </source>
</reference>
<organism evidence="1 2">
    <name type="scientific">Penicillium fimorum</name>
    <dbReference type="NCBI Taxonomy" id="1882269"/>
    <lineage>
        <taxon>Eukaryota</taxon>
        <taxon>Fungi</taxon>
        <taxon>Dikarya</taxon>
        <taxon>Ascomycota</taxon>
        <taxon>Pezizomycotina</taxon>
        <taxon>Eurotiomycetes</taxon>
        <taxon>Eurotiomycetidae</taxon>
        <taxon>Eurotiales</taxon>
        <taxon>Aspergillaceae</taxon>
        <taxon>Penicillium</taxon>
    </lineage>
</organism>
<comment type="caution">
    <text evidence="1">The sequence shown here is derived from an EMBL/GenBank/DDBJ whole genome shotgun (WGS) entry which is preliminary data.</text>
</comment>
<proteinExistence type="predicted"/>
<name>A0A9W9XXP7_9EURO</name>
<dbReference type="Proteomes" id="UP001149954">
    <property type="component" value="Unassembled WGS sequence"/>
</dbReference>